<organism evidence="8">
    <name type="scientific">Coccolithus braarudii</name>
    <dbReference type="NCBI Taxonomy" id="221442"/>
    <lineage>
        <taxon>Eukaryota</taxon>
        <taxon>Haptista</taxon>
        <taxon>Haptophyta</taxon>
        <taxon>Prymnesiophyceae</taxon>
        <taxon>Coccolithales</taxon>
        <taxon>Coccolithaceae</taxon>
        <taxon>Coccolithus</taxon>
    </lineage>
</organism>
<feature type="region of interest" description="Disordered" evidence="6">
    <location>
        <begin position="85"/>
        <end position="106"/>
    </location>
</feature>
<dbReference type="GO" id="GO:0006418">
    <property type="term" value="P:tRNA aminoacylation for protein translation"/>
    <property type="evidence" value="ECO:0007669"/>
    <property type="project" value="InterPro"/>
</dbReference>
<dbReference type="AlphaFoldDB" id="A0A7S0L9A2"/>
<dbReference type="PROSITE" id="PS51185">
    <property type="entry name" value="WHEP_TRS_2"/>
    <property type="match status" value="1"/>
</dbReference>
<dbReference type="GO" id="GO:0005524">
    <property type="term" value="F:ATP binding"/>
    <property type="evidence" value="ECO:0007669"/>
    <property type="project" value="UniProtKB-KW"/>
</dbReference>
<keyword evidence="5" id="KW-0030">Aminoacyl-tRNA synthetase</keyword>
<name>A0A7S0L9A2_9EUKA</name>
<dbReference type="InterPro" id="IPR009068">
    <property type="entry name" value="uS15_NS1_RNA-bd_sf"/>
</dbReference>
<evidence type="ECO:0000256" key="6">
    <source>
        <dbReference type="SAM" id="MobiDB-lite"/>
    </source>
</evidence>
<dbReference type="GO" id="GO:0004812">
    <property type="term" value="F:aminoacyl-tRNA ligase activity"/>
    <property type="evidence" value="ECO:0007669"/>
    <property type="project" value="UniProtKB-KW"/>
</dbReference>
<dbReference type="SUPFAM" id="SSF47060">
    <property type="entry name" value="S15/NS1 RNA-binding domain"/>
    <property type="match status" value="1"/>
</dbReference>
<reference evidence="8" key="1">
    <citation type="submission" date="2021-01" db="EMBL/GenBank/DDBJ databases">
        <authorList>
            <person name="Corre E."/>
            <person name="Pelletier E."/>
            <person name="Niang G."/>
            <person name="Scheremetjew M."/>
            <person name="Finn R."/>
            <person name="Kale V."/>
            <person name="Holt S."/>
            <person name="Cochrane G."/>
            <person name="Meng A."/>
            <person name="Brown T."/>
            <person name="Cohen L."/>
        </authorList>
    </citation>
    <scope>NUCLEOTIDE SEQUENCE</scope>
    <source>
        <strain evidence="8">PLY182g</strain>
    </source>
</reference>
<evidence type="ECO:0000256" key="4">
    <source>
        <dbReference type="ARBA" id="ARBA00022917"/>
    </source>
</evidence>
<keyword evidence="4" id="KW-0648">Protein biosynthesis</keyword>
<proteinExistence type="predicted"/>
<dbReference type="Gene3D" id="1.10.287.10">
    <property type="entry name" value="S15/NS1, RNA-binding"/>
    <property type="match status" value="1"/>
</dbReference>
<dbReference type="SMART" id="SM00991">
    <property type="entry name" value="WHEP-TRS"/>
    <property type="match status" value="1"/>
</dbReference>
<sequence length="106" mass="11172">MEDGNELRAGVELPTPRIIIPRLEVSEEQPADAEAPISADELASLEAEVAAQGLAVRALKDAGAPKEQLNEQVGVLLGLKARLPDGHELKGGKKKKKKGKRASSAT</sequence>
<evidence type="ECO:0000256" key="3">
    <source>
        <dbReference type="ARBA" id="ARBA00022840"/>
    </source>
</evidence>
<evidence type="ECO:0000259" key="7">
    <source>
        <dbReference type="PROSITE" id="PS51185"/>
    </source>
</evidence>
<evidence type="ECO:0000313" key="8">
    <source>
        <dbReference type="EMBL" id="CAD8605984.1"/>
    </source>
</evidence>
<gene>
    <name evidence="8" type="ORF">CPEL01642_LOCUS9319</name>
</gene>
<accession>A0A7S0L9A2</accession>
<keyword evidence="1" id="KW-0436">Ligase</keyword>
<evidence type="ECO:0000256" key="1">
    <source>
        <dbReference type="ARBA" id="ARBA00022598"/>
    </source>
</evidence>
<keyword evidence="2" id="KW-0547">Nucleotide-binding</keyword>
<feature type="domain" description="WHEP-TRS" evidence="7">
    <location>
        <begin position="41"/>
        <end position="97"/>
    </location>
</feature>
<evidence type="ECO:0000256" key="5">
    <source>
        <dbReference type="ARBA" id="ARBA00023146"/>
    </source>
</evidence>
<protein>
    <recommendedName>
        <fullName evidence="7">WHEP-TRS domain-containing protein</fullName>
    </recommendedName>
</protein>
<dbReference type="EMBL" id="HBEY01019444">
    <property type="protein sequence ID" value="CAD8605984.1"/>
    <property type="molecule type" value="Transcribed_RNA"/>
</dbReference>
<dbReference type="Pfam" id="PF00458">
    <property type="entry name" value="WHEP-TRS"/>
    <property type="match status" value="1"/>
</dbReference>
<evidence type="ECO:0000256" key="2">
    <source>
        <dbReference type="ARBA" id="ARBA00022741"/>
    </source>
</evidence>
<feature type="compositionally biased region" description="Basic residues" evidence="6">
    <location>
        <begin position="92"/>
        <end position="106"/>
    </location>
</feature>
<dbReference type="InterPro" id="IPR000738">
    <property type="entry name" value="WHEP-TRS_dom"/>
</dbReference>
<keyword evidence="3" id="KW-0067">ATP-binding</keyword>